<dbReference type="PIRSF" id="PIRSF018266">
    <property type="entry name" value="FecR"/>
    <property type="match status" value="1"/>
</dbReference>
<dbReference type="PANTHER" id="PTHR30273:SF2">
    <property type="entry name" value="PROTEIN FECR"/>
    <property type="match status" value="1"/>
</dbReference>
<sequence length="337" mass="36453">MNLVSPPAHRAREDIALLWVTRLAAEPDNLLLDEKRLPALEQADLRRWLEQDPAHADAYASARRLWQLTGPGATRLAQEDGAALQALLSRARGPARQVRRGVVTLAMAATVALAAVLALLWQPERWVDDLQADYHSAPGQLRDITLADGSEVQLDGNSALDVSLTASGRTVHLRRGAAYFHVSHNGQPFVVHAGDGEVRVLGTHFEVRREAAATQVSVEEGKVAVQPTGAPAPVVLTAAQRVDYRQGQVGPLQSINPQQAFGWRQGQVSFRRQPLADALAVVQRYYPARILLLNDELGARTVSGDFASNDPAAMLAAFQGLLGYSQHVLPGGTVVIR</sequence>
<dbReference type="Pfam" id="PF16220">
    <property type="entry name" value="DUF4880"/>
    <property type="match status" value="1"/>
</dbReference>
<feature type="domain" description="FecR N-terminal" evidence="3">
    <location>
        <begin position="31"/>
        <end position="65"/>
    </location>
</feature>
<evidence type="ECO:0000259" key="3">
    <source>
        <dbReference type="Pfam" id="PF16220"/>
    </source>
</evidence>
<dbReference type="GO" id="GO:0016989">
    <property type="term" value="F:sigma factor antagonist activity"/>
    <property type="evidence" value="ECO:0007669"/>
    <property type="project" value="TreeGrafter"/>
</dbReference>
<dbReference type="InterPro" id="IPR012373">
    <property type="entry name" value="Ferrdict_sens_TM"/>
</dbReference>
<evidence type="ECO:0000259" key="2">
    <source>
        <dbReference type="Pfam" id="PF04773"/>
    </source>
</evidence>
<dbReference type="Gene3D" id="2.60.120.1440">
    <property type="match status" value="1"/>
</dbReference>
<dbReference type="KEGG" id="pez:HWQ56_14995"/>
<keyword evidence="1" id="KW-1133">Transmembrane helix</keyword>
<gene>
    <name evidence="4" type="ORF">HWQ56_14995</name>
</gene>
<proteinExistence type="predicted"/>
<keyword evidence="5" id="KW-1185">Reference proteome</keyword>
<dbReference type="Proteomes" id="UP000509568">
    <property type="component" value="Chromosome"/>
</dbReference>
<dbReference type="PANTHER" id="PTHR30273">
    <property type="entry name" value="PERIPLASMIC SIGNAL SENSOR AND SIGMA FACTOR ACTIVATOR FECR-RELATED"/>
    <property type="match status" value="1"/>
</dbReference>
<organism evidence="4 5">
    <name type="scientific">Pseudomonas eucalypticola</name>
    <dbReference type="NCBI Taxonomy" id="2599595"/>
    <lineage>
        <taxon>Bacteria</taxon>
        <taxon>Pseudomonadati</taxon>
        <taxon>Pseudomonadota</taxon>
        <taxon>Gammaproteobacteria</taxon>
        <taxon>Pseudomonadales</taxon>
        <taxon>Pseudomonadaceae</taxon>
        <taxon>Pseudomonas</taxon>
    </lineage>
</organism>
<dbReference type="Gene3D" id="3.55.50.30">
    <property type="match status" value="1"/>
</dbReference>
<reference evidence="4 5" key="1">
    <citation type="submission" date="2020-06" db="EMBL/GenBank/DDBJ databases">
        <title>Pseudomonas eucalypticola sp. nov., an endophyte of Eucalyptus dunnii leaves with biocontrol ability of eucalyptus leaf blight.</title>
        <authorList>
            <person name="Liu Y."/>
            <person name="Song Z."/>
            <person name="Zeng H."/>
            <person name="Lu M."/>
            <person name="Wang X."/>
            <person name="Lian X."/>
            <person name="Zhang Q."/>
        </authorList>
    </citation>
    <scope>NUCLEOTIDE SEQUENCE [LARGE SCALE GENOMIC DNA]</scope>
    <source>
        <strain evidence="4 5">NP-1</strain>
    </source>
</reference>
<dbReference type="RefSeq" id="WP_176571007.1">
    <property type="nucleotide sequence ID" value="NZ_CP056030.1"/>
</dbReference>
<feature type="domain" description="FecR protein" evidence="2">
    <location>
        <begin position="133"/>
        <end position="223"/>
    </location>
</feature>
<evidence type="ECO:0000256" key="1">
    <source>
        <dbReference type="SAM" id="Phobius"/>
    </source>
</evidence>
<keyword evidence="1" id="KW-0812">Transmembrane</keyword>
<dbReference type="InterPro" id="IPR032623">
    <property type="entry name" value="FecR_N"/>
</dbReference>
<feature type="transmembrane region" description="Helical" evidence="1">
    <location>
        <begin position="102"/>
        <end position="121"/>
    </location>
</feature>
<keyword evidence="1" id="KW-0472">Membrane</keyword>
<accession>A0A7D5H6B3</accession>
<name>A0A7D5H6B3_9PSED</name>
<dbReference type="EMBL" id="CP056030">
    <property type="protein sequence ID" value="QKZ05023.1"/>
    <property type="molecule type" value="Genomic_DNA"/>
</dbReference>
<evidence type="ECO:0000313" key="4">
    <source>
        <dbReference type="EMBL" id="QKZ05023.1"/>
    </source>
</evidence>
<dbReference type="AlphaFoldDB" id="A0A7D5H6B3"/>
<dbReference type="InterPro" id="IPR006860">
    <property type="entry name" value="FecR"/>
</dbReference>
<protein>
    <submittedName>
        <fullName evidence="4">FecR domain-containing protein</fullName>
    </submittedName>
</protein>
<dbReference type="Pfam" id="PF04773">
    <property type="entry name" value="FecR"/>
    <property type="match status" value="1"/>
</dbReference>
<evidence type="ECO:0000313" key="5">
    <source>
        <dbReference type="Proteomes" id="UP000509568"/>
    </source>
</evidence>